<reference evidence="2" key="1">
    <citation type="submission" date="2018-09" db="EMBL/GenBank/DDBJ databases">
        <title>Murine metabolic-syndrome-specific gut microbial biobank.</title>
        <authorList>
            <person name="Liu C."/>
        </authorList>
    </citation>
    <scope>NUCLEOTIDE SEQUENCE</scope>
    <source>
        <strain evidence="2">D42-62</strain>
    </source>
</reference>
<sequence length="255" mass="30075">MFYIKKNKRKCAVCHNYPDKYDPLNLYYAQQEKKYGAEHTKAEFLNRKEYTCPFCYATDRDRLCVAFFRKIFENKQDKEVSLLDIAPSAPVEDYFKNNQPEVIVKTADMLMDGVDYKIDIQNMKEIEDESFDMWICFHVLEHVKDDRKALSELYRILKKDGMGMLLVPIDLKTKKIDEDPNCPEEERWRRFGQGDHVRRYSKQGFLDRIKESGFRVIEVGKSIMGKEVFEENAIPKSAILYVVTKGKSRFVDKIG</sequence>
<gene>
    <name evidence="2" type="ORF">D5281_01750</name>
</gene>
<dbReference type="GO" id="GO:0008757">
    <property type="term" value="F:S-adenosylmethionine-dependent methyltransferase activity"/>
    <property type="evidence" value="ECO:0007669"/>
    <property type="project" value="InterPro"/>
</dbReference>
<keyword evidence="3" id="KW-1185">Reference proteome</keyword>
<dbReference type="RefSeq" id="WP_160558412.1">
    <property type="nucleotide sequence ID" value="NZ_QZDT01000001.1"/>
</dbReference>
<evidence type="ECO:0000313" key="2">
    <source>
        <dbReference type="EMBL" id="NBJ91340.1"/>
    </source>
</evidence>
<dbReference type="OrthoDB" id="9808140at2"/>
<protein>
    <submittedName>
        <fullName evidence="2">Methyltransferase domain-containing protein</fullName>
    </submittedName>
</protein>
<dbReference type="InterPro" id="IPR029063">
    <property type="entry name" value="SAM-dependent_MTases_sf"/>
</dbReference>
<keyword evidence="2" id="KW-0808">Transferase</keyword>
<dbReference type="SUPFAM" id="SSF53335">
    <property type="entry name" value="S-adenosyl-L-methionine-dependent methyltransferases"/>
    <property type="match status" value="1"/>
</dbReference>
<keyword evidence="2" id="KW-0489">Methyltransferase</keyword>
<comment type="caution">
    <text evidence="2">The sequence shown here is derived from an EMBL/GenBank/DDBJ whole genome shotgun (WGS) entry which is preliminary data.</text>
</comment>
<dbReference type="GO" id="GO:0032259">
    <property type="term" value="P:methylation"/>
    <property type="evidence" value="ECO:0007669"/>
    <property type="project" value="UniProtKB-KW"/>
</dbReference>
<evidence type="ECO:0000259" key="1">
    <source>
        <dbReference type="Pfam" id="PF08241"/>
    </source>
</evidence>
<evidence type="ECO:0000313" key="3">
    <source>
        <dbReference type="Proteomes" id="UP001154420"/>
    </source>
</evidence>
<proteinExistence type="predicted"/>
<dbReference type="Proteomes" id="UP001154420">
    <property type="component" value="Unassembled WGS sequence"/>
</dbReference>
<organism evidence="2 3">
    <name type="scientific">Parablautia muri</name>
    <dbReference type="NCBI Taxonomy" id="2320879"/>
    <lineage>
        <taxon>Bacteria</taxon>
        <taxon>Bacillati</taxon>
        <taxon>Bacillota</taxon>
        <taxon>Clostridia</taxon>
        <taxon>Lachnospirales</taxon>
        <taxon>Lachnospiraceae</taxon>
        <taxon>Parablautia</taxon>
    </lineage>
</organism>
<feature type="domain" description="Methyltransferase type 11" evidence="1">
    <location>
        <begin position="116"/>
        <end position="162"/>
    </location>
</feature>
<dbReference type="CDD" id="cd02440">
    <property type="entry name" value="AdoMet_MTases"/>
    <property type="match status" value="1"/>
</dbReference>
<accession>A0A9X5BCT3</accession>
<name>A0A9X5BCT3_9FIRM</name>
<dbReference type="AlphaFoldDB" id="A0A9X5BCT3"/>
<dbReference type="Gene3D" id="3.40.50.150">
    <property type="entry name" value="Vaccinia Virus protein VP39"/>
    <property type="match status" value="1"/>
</dbReference>
<dbReference type="EMBL" id="QZDT01000001">
    <property type="protein sequence ID" value="NBJ91340.1"/>
    <property type="molecule type" value="Genomic_DNA"/>
</dbReference>
<dbReference type="InterPro" id="IPR013216">
    <property type="entry name" value="Methyltransf_11"/>
</dbReference>
<dbReference type="Pfam" id="PF08241">
    <property type="entry name" value="Methyltransf_11"/>
    <property type="match status" value="1"/>
</dbReference>